<dbReference type="FunFam" id="1.10.630.10:FF:000035">
    <property type="entry name" value="CYtochrome P450 family"/>
    <property type="match status" value="1"/>
</dbReference>
<dbReference type="InterPro" id="IPR036396">
    <property type="entry name" value="Cyt_P450_sf"/>
</dbReference>
<evidence type="ECO:0000256" key="6">
    <source>
        <dbReference type="ARBA" id="ARBA00022617"/>
    </source>
</evidence>
<evidence type="ECO:0000256" key="9">
    <source>
        <dbReference type="ARBA" id="ARBA00022848"/>
    </source>
</evidence>
<proteinExistence type="inferred from homology"/>
<gene>
    <name evidence="15" type="ORF">HNY73_000897</name>
</gene>
<keyword evidence="6 14" id="KW-0349">Heme</keyword>
<evidence type="ECO:0000256" key="8">
    <source>
        <dbReference type="ARBA" id="ARBA00022824"/>
    </source>
</evidence>
<dbReference type="InterPro" id="IPR017972">
    <property type="entry name" value="Cyt_P450_CS"/>
</dbReference>
<evidence type="ECO:0000256" key="13">
    <source>
        <dbReference type="ARBA" id="ARBA00023136"/>
    </source>
</evidence>
<evidence type="ECO:0000256" key="1">
    <source>
        <dbReference type="ARBA" id="ARBA00001971"/>
    </source>
</evidence>
<dbReference type="AlphaFoldDB" id="A0A8T0G5M6"/>
<dbReference type="GO" id="GO:0005506">
    <property type="term" value="F:iron ion binding"/>
    <property type="evidence" value="ECO:0007669"/>
    <property type="project" value="InterPro"/>
</dbReference>
<dbReference type="GO" id="GO:0020037">
    <property type="term" value="F:heme binding"/>
    <property type="evidence" value="ECO:0007669"/>
    <property type="project" value="InterPro"/>
</dbReference>
<comment type="caution">
    <text evidence="15">The sequence shown here is derived from an EMBL/GenBank/DDBJ whole genome shotgun (WGS) entry which is preliminary data.</text>
</comment>
<keyword evidence="8" id="KW-0256">Endoplasmic reticulum</keyword>
<dbReference type="Pfam" id="PF00067">
    <property type="entry name" value="p450"/>
    <property type="match status" value="4"/>
</dbReference>
<dbReference type="PRINTS" id="PR00385">
    <property type="entry name" value="P450"/>
</dbReference>
<dbReference type="InterPro" id="IPR002401">
    <property type="entry name" value="Cyt_P450_E_grp-I"/>
</dbReference>
<dbReference type="InterPro" id="IPR050196">
    <property type="entry name" value="Cytochrome_P450_Monoox"/>
</dbReference>
<evidence type="ECO:0000313" key="16">
    <source>
        <dbReference type="Proteomes" id="UP000807504"/>
    </source>
</evidence>
<evidence type="ECO:0000313" key="15">
    <source>
        <dbReference type="EMBL" id="KAF8796533.1"/>
    </source>
</evidence>
<feature type="binding site" description="axial binding residue" evidence="14">
    <location>
        <position position="1114"/>
    </location>
    <ligand>
        <name>heme</name>
        <dbReference type="ChEBI" id="CHEBI:30413"/>
    </ligand>
    <ligandPart>
        <name>Fe</name>
        <dbReference type="ChEBI" id="CHEBI:18248"/>
    </ligandPart>
</feature>
<keyword evidence="9" id="KW-0492">Microsome</keyword>
<evidence type="ECO:0000256" key="3">
    <source>
        <dbReference type="ARBA" id="ARBA00004174"/>
    </source>
</evidence>
<dbReference type="InterPro" id="IPR001128">
    <property type="entry name" value="Cyt_P450"/>
</dbReference>
<evidence type="ECO:0000256" key="10">
    <source>
        <dbReference type="ARBA" id="ARBA00023002"/>
    </source>
</evidence>
<evidence type="ECO:0000256" key="7">
    <source>
        <dbReference type="ARBA" id="ARBA00022723"/>
    </source>
</evidence>
<dbReference type="PRINTS" id="PR00463">
    <property type="entry name" value="EP450I"/>
</dbReference>
<keyword evidence="7 14" id="KW-0479">Metal-binding</keyword>
<sequence length="1172" mass="136624">MPGRKPSVFNILGDIRKLIDFRHLGSKYSIHLKTAFDVKIKTLRNNKSQFADTVRRLSELVLYRVYSFWLWPDVIYWNTPIGKETKVHLKFMREFTEKVIREKKEHYLSLGPGADKGKRQALLDVLLKLHLVEHELTEEDVKHEVDTFTLGEALSGNKMKEKSWIYKFMRPLFGYGLATRPHVTWKPRRKLLNRCFHPDILRGFLPVFNEHAQELVKVFRKSENKYTEISHTIALCALDIICETAFDIKLKTLENNESQYANAVRRLSEILLNRMYSFWLWPEVIAWNSPIGKEAKVHLKYMREFTEKVIREKKERYLSLGPGADKGKCQALLDVLLKLHLVEHELTEEDVKHEVDTFALAKDRLFCTWILYTPFVFLVKAEAVKEALSGNKMKEKSWLYKFLGPLFGYGLTTSPHVIWKPRRKLLNRCFHSDILRGFLPVFNEHAQELVKVFRESENEFTEISHTIALCALDIICETAFDVKLKTLGNNESQYANAVRRLCELVLYRIYSFWLWPDVIAWNTPLGKEAKVHLKFMREFTEKVIREKKERYLSLGPGADKGKRHSLLDVLLKLHLVEHELTEEDVKHEVDTFALAGHDTAAVTATWALYLIGLNPDVQVKVHEELDRIFGENIDKDITENDLNDLCYLDCVVKEALRLYPAVPMFGRHVEEDTTIWMFFAFFLKCSFWRYKYSRLMPGRKPSVFNILGDIGELIDFRHLGSTDSIHLKFMETMRNLNKTYQKDHLFCTWILYTPFVFLVKAEAVKEALSGNKMKEKSWVYKFAKHLFGYGLATSPHVIWKPRRKLLNRCFHPDILRGFLPVFNEHAQELVKVFRESENEFTEISHTIALCALDTICETAFDVKLNTLGNNESQYANAVRRLCDIVLYRLYSFWLWPEVIAWNTPLGKEAKVHLKFLSEFTEKVIREKKERYLSLGPGADKGKHQALLDVLLKLHLVEHELTEEDVKHEVDTFALAGHDTAAVTVTWALYLIGLYLDVQVKVHEELDRIFGKNIDKDITENDLNDLCYLDCVVKETLRLYPAVPMFGRQVEEDTTICGYTLPKGASCFILSYFLHRDEDVFPDPEKFDPNRFSPENAIKIPEYAYIPFSAGPRNCIGYRFATMEVKILLATILRNFTVESLEERDKVLPVMQIALHPSSPVYVKFRSRSTQEI</sequence>
<evidence type="ECO:0000256" key="2">
    <source>
        <dbReference type="ARBA" id="ARBA00003690"/>
    </source>
</evidence>
<dbReference type="CDD" id="cd20628">
    <property type="entry name" value="CYP4"/>
    <property type="match status" value="1"/>
</dbReference>
<organism evidence="15 16">
    <name type="scientific">Argiope bruennichi</name>
    <name type="common">Wasp spider</name>
    <name type="synonym">Aranea bruennichi</name>
    <dbReference type="NCBI Taxonomy" id="94029"/>
    <lineage>
        <taxon>Eukaryota</taxon>
        <taxon>Metazoa</taxon>
        <taxon>Ecdysozoa</taxon>
        <taxon>Arthropoda</taxon>
        <taxon>Chelicerata</taxon>
        <taxon>Arachnida</taxon>
        <taxon>Araneae</taxon>
        <taxon>Araneomorphae</taxon>
        <taxon>Entelegynae</taxon>
        <taxon>Araneoidea</taxon>
        <taxon>Araneidae</taxon>
        <taxon>Argiope</taxon>
    </lineage>
</organism>
<dbReference type="PANTHER" id="PTHR24291:SF189">
    <property type="entry name" value="CYTOCHROME P450 4C3-RELATED"/>
    <property type="match status" value="1"/>
</dbReference>
<evidence type="ECO:0000256" key="11">
    <source>
        <dbReference type="ARBA" id="ARBA00023004"/>
    </source>
</evidence>
<reference evidence="15" key="1">
    <citation type="journal article" date="2020" name="bioRxiv">
        <title>Chromosome-level reference genome of the European wasp spider Argiope bruennichi: a resource for studies on range expansion and evolutionary adaptation.</title>
        <authorList>
            <person name="Sheffer M.M."/>
            <person name="Hoppe A."/>
            <person name="Krehenwinkel H."/>
            <person name="Uhl G."/>
            <person name="Kuss A.W."/>
            <person name="Jensen L."/>
            <person name="Jensen C."/>
            <person name="Gillespie R.G."/>
            <person name="Hoff K.J."/>
            <person name="Prost S."/>
        </authorList>
    </citation>
    <scope>NUCLEOTIDE SEQUENCE</scope>
</reference>
<evidence type="ECO:0000256" key="14">
    <source>
        <dbReference type="PIRSR" id="PIRSR602401-1"/>
    </source>
</evidence>
<name>A0A8T0G5M6_ARGBR</name>
<accession>A0A8T0G5M6</accession>
<dbReference type="EMBL" id="JABXBU010000001">
    <property type="protein sequence ID" value="KAF8796533.1"/>
    <property type="molecule type" value="Genomic_DNA"/>
</dbReference>
<dbReference type="Gene3D" id="1.10.630.10">
    <property type="entry name" value="Cytochrome P450"/>
    <property type="match status" value="4"/>
</dbReference>
<dbReference type="Proteomes" id="UP000807504">
    <property type="component" value="Unassembled WGS sequence"/>
</dbReference>
<keyword evidence="16" id="KW-1185">Reference proteome</keyword>
<keyword evidence="11 14" id="KW-0408">Iron</keyword>
<reference evidence="15" key="2">
    <citation type="submission" date="2020-06" db="EMBL/GenBank/DDBJ databases">
        <authorList>
            <person name="Sheffer M."/>
        </authorList>
    </citation>
    <scope>NUCLEOTIDE SEQUENCE</scope>
</reference>
<dbReference type="PANTHER" id="PTHR24291">
    <property type="entry name" value="CYTOCHROME P450 FAMILY 4"/>
    <property type="match status" value="1"/>
</dbReference>
<dbReference type="GO" id="GO:0005789">
    <property type="term" value="C:endoplasmic reticulum membrane"/>
    <property type="evidence" value="ECO:0007669"/>
    <property type="project" value="UniProtKB-SubCell"/>
</dbReference>
<comment type="cofactor">
    <cofactor evidence="1 14">
        <name>heme</name>
        <dbReference type="ChEBI" id="CHEBI:30413"/>
    </cofactor>
</comment>
<comment type="function">
    <text evidence="2">May be involved in the metabolism of insect hormones and in the breakdown of synthetic insecticides.</text>
</comment>
<keyword evidence="13" id="KW-0472">Membrane</keyword>
<evidence type="ECO:0000256" key="4">
    <source>
        <dbReference type="ARBA" id="ARBA00004406"/>
    </source>
</evidence>
<comment type="similarity">
    <text evidence="5">Belongs to the cytochrome P450 family.</text>
</comment>
<dbReference type="SUPFAM" id="SSF48264">
    <property type="entry name" value="Cytochrome P450"/>
    <property type="match status" value="4"/>
</dbReference>
<evidence type="ECO:0000256" key="12">
    <source>
        <dbReference type="ARBA" id="ARBA00023033"/>
    </source>
</evidence>
<protein>
    <submittedName>
        <fullName evidence="15">Cytochrome P450 4V2 like protein</fullName>
    </submittedName>
</protein>
<comment type="subcellular location">
    <subcellularLocation>
        <location evidence="4">Endoplasmic reticulum membrane</location>
        <topology evidence="4">Peripheral membrane protein</topology>
    </subcellularLocation>
    <subcellularLocation>
        <location evidence="3">Microsome membrane</location>
        <topology evidence="3">Peripheral membrane protein</topology>
    </subcellularLocation>
</comment>
<keyword evidence="10" id="KW-0560">Oxidoreductase</keyword>
<dbReference type="GO" id="GO:0016705">
    <property type="term" value="F:oxidoreductase activity, acting on paired donors, with incorporation or reduction of molecular oxygen"/>
    <property type="evidence" value="ECO:0007669"/>
    <property type="project" value="InterPro"/>
</dbReference>
<keyword evidence="12" id="KW-0503">Monooxygenase</keyword>
<evidence type="ECO:0000256" key="5">
    <source>
        <dbReference type="ARBA" id="ARBA00010617"/>
    </source>
</evidence>
<dbReference type="PROSITE" id="PS00086">
    <property type="entry name" value="CYTOCHROME_P450"/>
    <property type="match status" value="1"/>
</dbReference>
<dbReference type="GO" id="GO:0004497">
    <property type="term" value="F:monooxygenase activity"/>
    <property type="evidence" value="ECO:0007669"/>
    <property type="project" value="UniProtKB-KW"/>
</dbReference>